<dbReference type="EC" id="6.1.1.3" evidence="2"/>
<dbReference type="InterPro" id="IPR045864">
    <property type="entry name" value="aa-tRNA-synth_II/BPL/LPL"/>
</dbReference>
<protein>
    <recommendedName>
        <fullName evidence="2">threonine--tRNA ligase</fullName>
        <ecNumber evidence="2">6.1.1.3</ecNumber>
    </recommendedName>
</protein>
<evidence type="ECO:0000259" key="9">
    <source>
        <dbReference type="PROSITE" id="PS50862"/>
    </source>
</evidence>
<evidence type="ECO:0000256" key="4">
    <source>
        <dbReference type="ARBA" id="ARBA00022741"/>
    </source>
</evidence>
<comment type="similarity">
    <text evidence="1">Belongs to the class-II aminoacyl-tRNA synthetase family.</text>
</comment>
<dbReference type="GO" id="GO:0005737">
    <property type="term" value="C:cytoplasm"/>
    <property type="evidence" value="ECO:0007669"/>
    <property type="project" value="InterPro"/>
</dbReference>
<dbReference type="EMBL" id="AUZX01001707">
    <property type="protein sequence ID" value="EQD78378.1"/>
    <property type="molecule type" value="Genomic_DNA"/>
</dbReference>
<dbReference type="GO" id="GO:0004829">
    <property type="term" value="F:threonine-tRNA ligase activity"/>
    <property type="evidence" value="ECO:0007669"/>
    <property type="project" value="UniProtKB-EC"/>
</dbReference>
<dbReference type="PANTHER" id="PTHR11451">
    <property type="entry name" value="THREONINE-TRNA LIGASE"/>
    <property type="match status" value="1"/>
</dbReference>
<evidence type="ECO:0000256" key="3">
    <source>
        <dbReference type="ARBA" id="ARBA00022598"/>
    </source>
</evidence>
<dbReference type="PROSITE" id="PS50862">
    <property type="entry name" value="AA_TRNA_LIGASE_II"/>
    <property type="match status" value="1"/>
</dbReference>
<dbReference type="GO" id="GO:0006435">
    <property type="term" value="P:threonyl-tRNA aminoacylation"/>
    <property type="evidence" value="ECO:0007669"/>
    <property type="project" value="InterPro"/>
</dbReference>
<dbReference type="GO" id="GO:0005524">
    <property type="term" value="F:ATP binding"/>
    <property type="evidence" value="ECO:0007669"/>
    <property type="project" value="UniProtKB-KW"/>
</dbReference>
<reference evidence="10" key="2">
    <citation type="journal article" date="2014" name="ISME J.">
        <title>Microbial stratification in low pH oxic and suboxic macroscopic growths along an acid mine drainage.</title>
        <authorList>
            <person name="Mendez-Garcia C."/>
            <person name="Mesa V."/>
            <person name="Sprenger R.R."/>
            <person name="Richter M."/>
            <person name="Diez M.S."/>
            <person name="Solano J."/>
            <person name="Bargiela R."/>
            <person name="Golyshina O.V."/>
            <person name="Manteca A."/>
            <person name="Ramos J.L."/>
            <person name="Gallego J.R."/>
            <person name="Llorente I."/>
            <person name="Martins Dos Santos V.A."/>
            <person name="Jensen O.N."/>
            <person name="Pelaez A.I."/>
            <person name="Sanchez J."/>
            <person name="Ferrer M."/>
        </authorList>
    </citation>
    <scope>NUCLEOTIDE SEQUENCE</scope>
</reference>
<evidence type="ECO:0000256" key="1">
    <source>
        <dbReference type="ARBA" id="ARBA00008226"/>
    </source>
</evidence>
<organism evidence="10">
    <name type="scientific">mine drainage metagenome</name>
    <dbReference type="NCBI Taxonomy" id="410659"/>
    <lineage>
        <taxon>unclassified sequences</taxon>
        <taxon>metagenomes</taxon>
        <taxon>ecological metagenomes</taxon>
    </lineage>
</organism>
<evidence type="ECO:0000256" key="6">
    <source>
        <dbReference type="ARBA" id="ARBA00022917"/>
    </source>
</evidence>
<name>T1CAS1_9ZZZZ</name>
<evidence type="ECO:0000256" key="7">
    <source>
        <dbReference type="ARBA" id="ARBA00023146"/>
    </source>
</evidence>
<reference evidence="10" key="1">
    <citation type="submission" date="2013-08" db="EMBL/GenBank/DDBJ databases">
        <authorList>
            <person name="Mendez C."/>
            <person name="Richter M."/>
            <person name="Ferrer M."/>
            <person name="Sanchez J."/>
        </authorList>
    </citation>
    <scope>NUCLEOTIDE SEQUENCE</scope>
</reference>
<evidence type="ECO:0000256" key="5">
    <source>
        <dbReference type="ARBA" id="ARBA00022840"/>
    </source>
</evidence>
<feature type="domain" description="Aminoacyl-transfer RNA synthetases class-II family profile" evidence="9">
    <location>
        <begin position="1"/>
        <end position="82"/>
    </location>
</feature>
<dbReference type="Gene3D" id="3.30.930.10">
    <property type="entry name" value="Bira Bifunctional Protein, Domain 2"/>
    <property type="match status" value="1"/>
</dbReference>
<keyword evidence="7 10" id="KW-0030">Aminoacyl-tRNA synthetase</keyword>
<evidence type="ECO:0000256" key="2">
    <source>
        <dbReference type="ARBA" id="ARBA00013163"/>
    </source>
</evidence>
<evidence type="ECO:0000256" key="8">
    <source>
        <dbReference type="ARBA" id="ARBA00049515"/>
    </source>
</evidence>
<dbReference type="InterPro" id="IPR006195">
    <property type="entry name" value="aa-tRNA-synth_II"/>
</dbReference>
<sequence length="82" mass="9678">MEIEGVEYELKPMNCPFHIMIFRESVKSYRDLPIRLSELGTVYRYERSGTLHGLMRVRGFTQDDAHLFCRPEDLATEIEKVL</sequence>
<keyword evidence="3 10" id="KW-0436">Ligase</keyword>
<proteinExistence type="inferred from homology"/>
<dbReference type="Pfam" id="PF00587">
    <property type="entry name" value="tRNA-synt_2b"/>
    <property type="match status" value="1"/>
</dbReference>
<accession>T1CAS1</accession>
<keyword evidence="6" id="KW-0648">Protein biosynthesis</keyword>
<gene>
    <name evidence="10" type="ORF">B1A_02284</name>
</gene>
<dbReference type="PRINTS" id="PR01047">
    <property type="entry name" value="TRNASYNTHTHR"/>
</dbReference>
<feature type="non-terminal residue" evidence="10">
    <location>
        <position position="82"/>
    </location>
</feature>
<keyword evidence="5" id="KW-0067">ATP-binding</keyword>
<dbReference type="InterPro" id="IPR002314">
    <property type="entry name" value="aa-tRNA-synt_IIb"/>
</dbReference>
<dbReference type="InterPro" id="IPR002320">
    <property type="entry name" value="Thr-tRNA-ligase_IIa"/>
</dbReference>
<comment type="catalytic activity">
    <reaction evidence="8">
        <text>tRNA(Thr) + L-threonine + ATP = L-threonyl-tRNA(Thr) + AMP + diphosphate + H(+)</text>
        <dbReference type="Rhea" id="RHEA:24624"/>
        <dbReference type="Rhea" id="RHEA-COMP:9670"/>
        <dbReference type="Rhea" id="RHEA-COMP:9704"/>
        <dbReference type="ChEBI" id="CHEBI:15378"/>
        <dbReference type="ChEBI" id="CHEBI:30616"/>
        <dbReference type="ChEBI" id="CHEBI:33019"/>
        <dbReference type="ChEBI" id="CHEBI:57926"/>
        <dbReference type="ChEBI" id="CHEBI:78442"/>
        <dbReference type="ChEBI" id="CHEBI:78534"/>
        <dbReference type="ChEBI" id="CHEBI:456215"/>
        <dbReference type="EC" id="6.1.1.3"/>
    </reaction>
</comment>
<keyword evidence="4" id="KW-0547">Nucleotide-binding</keyword>
<dbReference type="PANTHER" id="PTHR11451:SF44">
    <property type="entry name" value="THREONINE--TRNA LIGASE, CHLOROPLASTIC_MITOCHONDRIAL 2"/>
    <property type="match status" value="1"/>
</dbReference>
<dbReference type="AlphaFoldDB" id="T1CAS1"/>
<evidence type="ECO:0000313" key="10">
    <source>
        <dbReference type="EMBL" id="EQD78378.1"/>
    </source>
</evidence>
<comment type="caution">
    <text evidence="10">The sequence shown here is derived from an EMBL/GenBank/DDBJ whole genome shotgun (WGS) entry which is preliminary data.</text>
</comment>
<dbReference type="SUPFAM" id="SSF55681">
    <property type="entry name" value="Class II aaRS and biotin synthetases"/>
    <property type="match status" value="1"/>
</dbReference>